<protein>
    <submittedName>
        <fullName evidence="1">Uncharacterized protein</fullName>
    </submittedName>
</protein>
<gene>
    <name evidence="1" type="ORF">IMCC3135_07635</name>
</gene>
<proteinExistence type="predicted"/>
<reference evidence="1 2" key="1">
    <citation type="submission" date="2016-12" db="EMBL/GenBank/DDBJ databases">
        <authorList>
            <person name="Song W.-J."/>
            <person name="Kurnit D.M."/>
        </authorList>
    </citation>
    <scope>NUCLEOTIDE SEQUENCE [LARGE SCALE GENOMIC DNA]</scope>
    <source>
        <strain evidence="1 2">IMCC3135</strain>
    </source>
</reference>
<sequence>MLFKVAYKLCQGLQLRCCRGCDRVNLPETGEKSNKCGVITEKRTTIFIPKLLILFYRGFINISDSIPLACSLTIASWKRKKFNQHLMNRLFDKLGLCLKDEKVSQAYIDMENYAAIAA</sequence>
<organism evidence="1 2">
    <name type="scientific">Granulosicoccus antarcticus IMCC3135</name>
    <dbReference type="NCBI Taxonomy" id="1192854"/>
    <lineage>
        <taxon>Bacteria</taxon>
        <taxon>Pseudomonadati</taxon>
        <taxon>Pseudomonadota</taxon>
        <taxon>Gammaproteobacteria</taxon>
        <taxon>Chromatiales</taxon>
        <taxon>Granulosicoccaceae</taxon>
        <taxon>Granulosicoccus</taxon>
    </lineage>
</organism>
<dbReference type="EMBL" id="CP018632">
    <property type="protein sequence ID" value="ASJ71632.1"/>
    <property type="molecule type" value="Genomic_DNA"/>
</dbReference>
<dbReference type="KEGG" id="gai:IMCC3135_07635"/>
<keyword evidence="2" id="KW-1185">Reference proteome</keyword>
<dbReference type="AlphaFoldDB" id="A0A2Z2NJR2"/>
<accession>A0A2Z2NJR2</accession>
<name>A0A2Z2NJR2_9GAMM</name>
<evidence type="ECO:0000313" key="2">
    <source>
        <dbReference type="Proteomes" id="UP000250079"/>
    </source>
</evidence>
<dbReference type="Proteomes" id="UP000250079">
    <property type="component" value="Chromosome"/>
</dbReference>
<evidence type="ECO:0000313" key="1">
    <source>
        <dbReference type="EMBL" id="ASJ71632.1"/>
    </source>
</evidence>